<dbReference type="PANTHER" id="PTHR24274">
    <property type="entry name" value="CILIA- AND FLAGELLA-ASSOCIATED PROTEIN 161"/>
    <property type="match status" value="1"/>
</dbReference>
<feature type="domain" description="EF-hand" evidence="3">
    <location>
        <begin position="528"/>
        <end position="563"/>
    </location>
</feature>
<dbReference type="Proteomes" id="UP000664859">
    <property type="component" value="Unassembled WGS sequence"/>
</dbReference>
<dbReference type="InterPro" id="IPR002048">
    <property type="entry name" value="EF_hand_dom"/>
</dbReference>
<gene>
    <name evidence="4" type="ORF">JKP88DRAFT_272556</name>
</gene>
<dbReference type="AlphaFoldDB" id="A0A836CJZ9"/>
<dbReference type="OrthoDB" id="444540at2759"/>
<accession>A0A836CJZ9</accession>
<protein>
    <recommendedName>
        <fullName evidence="3">EF-hand domain-containing protein</fullName>
    </recommendedName>
</protein>
<comment type="caution">
    <text evidence="4">The sequence shown here is derived from an EMBL/GenBank/DDBJ whole genome shotgun (WGS) entry which is preliminary data.</text>
</comment>
<evidence type="ECO:0000256" key="2">
    <source>
        <dbReference type="SAM" id="MobiDB-lite"/>
    </source>
</evidence>
<organism evidence="4 5">
    <name type="scientific">Tribonema minus</name>
    <dbReference type="NCBI Taxonomy" id="303371"/>
    <lineage>
        <taxon>Eukaryota</taxon>
        <taxon>Sar</taxon>
        <taxon>Stramenopiles</taxon>
        <taxon>Ochrophyta</taxon>
        <taxon>PX clade</taxon>
        <taxon>Xanthophyceae</taxon>
        <taxon>Tribonematales</taxon>
        <taxon>Tribonemataceae</taxon>
        <taxon>Tribonema</taxon>
    </lineage>
</organism>
<dbReference type="Pfam" id="PF13499">
    <property type="entry name" value="EF-hand_7"/>
    <property type="match status" value="1"/>
</dbReference>
<dbReference type="EMBL" id="JAFCMP010000112">
    <property type="protein sequence ID" value="KAG5186266.1"/>
    <property type="molecule type" value="Genomic_DNA"/>
</dbReference>
<dbReference type="GO" id="GO:0060271">
    <property type="term" value="P:cilium assembly"/>
    <property type="evidence" value="ECO:0007669"/>
    <property type="project" value="TreeGrafter"/>
</dbReference>
<feature type="region of interest" description="Disordered" evidence="2">
    <location>
        <begin position="1"/>
        <end position="22"/>
    </location>
</feature>
<feature type="region of interest" description="Disordered" evidence="2">
    <location>
        <begin position="587"/>
        <end position="628"/>
    </location>
</feature>
<feature type="compositionally biased region" description="Polar residues" evidence="2">
    <location>
        <begin position="10"/>
        <end position="22"/>
    </location>
</feature>
<sequence>MREDRKRVISNPQQLSGGPRYSSRTRVGNWFEDERLEECKFKSFREAKARNELGGGVSRAKLTRCLEQVPLTHSSDGALRFGDTVMLESCETGGALACDPFEEVELGAREYVATVTAARPARAAARTTFTIVPITDRSLLDRAQATLERAHGSTGPLRSSEGSPVLVGQGFHLACDSGLRIDDALGLRRAPLYLASSPRSELRASKAKSALGVVQQRGMHAHSRVIGDSDACCRAHPRKLVSASRFGLGSGVSGRQPVYLKQGATADAVWRFQHTVAGKAGAELAAQAVGAPVATGAPLLLVHRGTLTALCCEAAHRQVTDFGPESELCCYNAAGPGRHMQLEKEAAGRRTASTATKAELQVNRWIVRTAATAAEASATRHLPPELTAESLVDVVVRALAAGSAPHGVRALRRAFKAMDSGSDGRLDRDDLRGGIAMMGVDLDDDQAAALLNRFDKNKDGLAAALARFAPSACLGGVGERRRAFERVRARKAACRSRERGRKVQAVLLHAAPSVEEFMAALAPPLAPQRRALVLEAFAALDKDKSGQITLSDLAAAYDFSSDPRVKAGTITPRQAAAEFMALWAPSASSQGPRSFRPRHAPKSSSANMGSIMGGGGGAAEGKACGQHHSEEGPVVSLAAFERYYAEVGAGLSDDYFEVMLSNAWHLSGATTGLRVLATFKDGHQAVVEVEDDLGLRRNDAQGIMARLAAQGVQGVVSVATKGGGH</sequence>
<dbReference type="Gene3D" id="1.10.238.10">
    <property type="entry name" value="EF-hand"/>
    <property type="match status" value="2"/>
</dbReference>
<evidence type="ECO:0000313" key="4">
    <source>
        <dbReference type="EMBL" id="KAG5186266.1"/>
    </source>
</evidence>
<reference evidence="4" key="1">
    <citation type="submission" date="2021-02" db="EMBL/GenBank/DDBJ databases">
        <title>First Annotated Genome of the Yellow-green Alga Tribonema minus.</title>
        <authorList>
            <person name="Mahan K.M."/>
        </authorList>
    </citation>
    <scope>NUCLEOTIDE SEQUENCE</scope>
    <source>
        <strain evidence="4">UTEX B ZZ1240</strain>
    </source>
</reference>
<dbReference type="SUPFAM" id="SSF47473">
    <property type="entry name" value="EF-hand"/>
    <property type="match status" value="1"/>
</dbReference>
<proteinExistence type="predicted"/>
<feature type="domain" description="EF-hand" evidence="3">
    <location>
        <begin position="406"/>
        <end position="441"/>
    </location>
</feature>
<dbReference type="InterPro" id="IPR011992">
    <property type="entry name" value="EF-hand-dom_pair"/>
</dbReference>
<evidence type="ECO:0000256" key="1">
    <source>
        <dbReference type="ARBA" id="ARBA00022837"/>
    </source>
</evidence>
<keyword evidence="1" id="KW-0106">Calcium</keyword>
<dbReference type="InterPro" id="IPR018247">
    <property type="entry name" value="EF_Hand_1_Ca_BS"/>
</dbReference>
<dbReference type="Pfam" id="PF13202">
    <property type="entry name" value="EF-hand_5"/>
    <property type="match status" value="1"/>
</dbReference>
<dbReference type="PANTHER" id="PTHR24274:SF1">
    <property type="entry name" value="CILIA- AND FLAGELLA-ASSOCIATED PROTEIN 161"/>
    <property type="match status" value="1"/>
</dbReference>
<keyword evidence="5" id="KW-1185">Reference proteome</keyword>
<dbReference type="GO" id="GO:0031514">
    <property type="term" value="C:motile cilium"/>
    <property type="evidence" value="ECO:0007669"/>
    <property type="project" value="TreeGrafter"/>
</dbReference>
<dbReference type="SMART" id="SM00054">
    <property type="entry name" value="EFh"/>
    <property type="match status" value="2"/>
</dbReference>
<dbReference type="InterPro" id="IPR055325">
    <property type="entry name" value="CF161"/>
</dbReference>
<name>A0A836CJZ9_9STRA</name>
<dbReference type="CDD" id="cd00051">
    <property type="entry name" value="EFh"/>
    <property type="match status" value="1"/>
</dbReference>
<evidence type="ECO:0000259" key="3">
    <source>
        <dbReference type="PROSITE" id="PS50222"/>
    </source>
</evidence>
<dbReference type="PROSITE" id="PS50222">
    <property type="entry name" value="EF_HAND_2"/>
    <property type="match status" value="2"/>
</dbReference>
<dbReference type="PROSITE" id="PS00018">
    <property type="entry name" value="EF_HAND_1"/>
    <property type="match status" value="1"/>
</dbReference>
<evidence type="ECO:0000313" key="5">
    <source>
        <dbReference type="Proteomes" id="UP000664859"/>
    </source>
</evidence>
<dbReference type="GO" id="GO:0005509">
    <property type="term" value="F:calcium ion binding"/>
    <property type="evidence" value="ECO:0007669"/>
    <property type="project" value="InterPro"/>
</dbReference>